<gene>
    <name evidence="1" type="ORF">KL86CLO1_12137</name>
</gene>
<protein>
    <submittedName>
        <fullName evidence="1">Uncharacterized protein</fullName>
    </submittedName>
</protein>
<proteinExistence type="predicted"/>
<sequence>MFGQSEIINLGETRDINDLRQSASDISIKI</sequence>
<dbReference type="AlphaFoldDB" id="A0A212K3G6"/>
<evidence type="ECO:0000313" key="1">
    <source>
        <dbReference type="EMBL" id="SBW06249.1"/>
    </source>
</evidence>
<accession>A0A212K3G6</accession>
<name>A0A212K3G6_9FIRM</name>
<reference evidence="1" key="1">
    <citation type="submission" date="2016-04" db="EMBL/GenBank/DDBJ databases">
        <authorList>
            <person name="Evans L.H."/>
            <person name="Alamgir A."/>
            <person name="Owens N."/>
            <person name="Weber N.D."/>
            <person name="Virtaneva K."/>
            <person name="Barbian K."/>
            <person name="Babar A."/>
            <person name="Rosenke K."/>
        </authorList>
    </citation>
    <scope>NUCLEOTIDE SEQUENCE</scope>
    <source>
        <strain evidence="1">86</strain>
    </source>
</reference>
<dbReference type="EMBL" id="FLUN01000001">
    <property type="protein sequence ID" value="SBW06249.1"/>
    <property type="molecule type" value="Genomic_DNA"/>
</dbReference>
<organism evidence="1">
    <name type="scientific">uncultured Eubacteriales bacterium</name>
    <dbReference type="NCBI Taxonomy" id="172733"/>
    <lineage>
        <taxon>Bacteria</taxon>
        <taxon>Bacillati</taxon>
        <taxon>Bacillota</taxon>
        <taxon>Clostridia</taxon>
        <taxon>Eubacteriales</taxon>
        <taxon>environmental samples</taxon>
    </lineage>
</organism>